<proteinExistence type="predicted"/>
<dbReference type="EMBL" id="VSSQ01024455">
    <property type="protein sequence ID" value="MPM71981.1"/>
    <property type="molecule type" value="Genomic_DNA"/>
</dbReference>
<reference evidence="1" key="1">
    <citation type="submission" date="2019-08" db="EMBL/GenBank/DDBJ databases">
        <authorList>
            <person name="Kucharzyk K."/>
            <person name="Murdoch R.W."/>
            <person name="Higgins S."/>
            <person name="Loffler F."/>
        </authorList>
    </citation>
    <scope>NUCLEOTIDE SEQUENCE</scope>
</reference>
<protein>
    <submittedName>
        <fullName evidence="1">Uncharacterized protein</fullName>
    </submittedName>
</protein>
<name>A0A645C4T3_9ZZZZ</name>
<accession>A0A645C4T3</accession>
<dbReference type="AlphaFoldDB" id="A0A645C4T3"/>
<comment type="caution">
    <text evidence="1">The sequence shown here is derived from an EMBL/GenBank/DDBJ whole genome shotgun (WGS) entry which is preliminary data.</text>
</comment>
<evidence type="ECO:0000313" key="1">
    <source>
        <dbReference type="EMBL" id="MPM71981.1"/>
    </source>
</evidence>
<gene>
    <name evidence="1" type="ORF">SDC9_118953</name>
</gene>
<organism evidence="1">
    <name type="scientific">bioreactor metagenome</name>
    <dbReference type="NCBI Taxonomy" id="1076179"/>
    <lineage>
        <taxon>unclassified sequences</taxon>
        <taxon>metagenomes</taxon>
        <taxon>ecological metagenomes</taxon>
    </lineage>
</organism>
<sequence>MRQQQKVHQNLQRSLFELADRVRQAGADIARFEILDYISRKIGYDSAEHTEKRAYKRRCARLRRNNCKQYQQQRHHRQQAAAQVVQHFPAPNRRKRCSKARTRHVFYTPAHERQQLPVAAYPTVLAQRIRQVRRRVAVIERHARHKARVHIAALNQVMAQYTVIR</sequence>